<proteinExistence type="inferred from homology"/>
<dbReference type="Pfam" id="PF02801">
    <property type="entry name" value="Ketoacyl-synt_C"/>
    <property type="match status" value="1"/>
</dbReference>
<dbReference type="SUPFAM" id="SSF53901">
    <property type="entry name" value="Thiolase-like"/>
    <property type="match status" value="2"/>
</dbReference>
<organism evidence="6 7">
    <name type="scientific">Kistimonas scapharcae</name>
    <dbReference type="NCBI Taxonomy" id="1036133"/>
    <lineage>
        <taxon>Bacteria</taxon>
        <taxon>Pseudomonadati</taxon>
        <taxon>Pseudomonadota</taxon>
        <taxon>Gammaproteobacteria</taxon>
        <taxon>Oceanospirillales</taxon>
        <taxon>Endozoicomonadaceae</taxon>
        <taxon>Kistimonas</taxon>
    </lineage>
</organism>
<reference evidence="7" key="1">
    <citation type="journal article" date="2019" name="Int. J. Syst. Evol. Microbiol.">
        <title>The Global Catalogue of Microorganisms (GCM) 10K type strain sequencing project: providing services to taxonomists for standard genome sequencing and annotation.</title>
        <authorList>
            <consortium name="The Broad Institute Genomics Platform"/>
            <consortium name="The Broad Institute Genome Sequencing Center for Infectious Disease"/>
            <person name="Wu L."/>
            <person name="Ma J."/>
        </authorList>
    </citation>
    <scope>NUCLEOTIDE SEQUENCE [LARGE SCALE GENOMIC DNA]</scope>
    <source>
        <strain evidence="7">JCM 17805</strain>
    </source>
</reference>
<feature type="domain" description="Ketosynthase family 3 (KS3)" evidence="5">
    <location>
        <begin position="1"/>
        <end position="525"/>
    </location>
</feature>
<gene>
    <name evidence="6" type="primary">fabY</name>
    <name evidence="6" type="ORF">GCM10023116_31620</name>
</gene>
<evidence type="ECO:0000313" key="7">
    <source>
        <dbReference type="Proteomes" id="UP001500604"/>
    </source>
</evidence>
<keyword evidence="7" id="KW-1185">Reference proteome</keyword>
<evidence type="ECO:0000256" key="3">
    <source>
        <dbReference type="ARBA" id="ARBA00022679"/>
    </source>
</evidence>
<name>A0ABP8V642_9GAMM</name>
<dbReference type="InterPro" id="IPR014030">
    <property type="entry name" value="Ketoacyl_synth_N"/>
</dbReference>
<evidence type="ECO:0000256" key="4">
    <source>
        <dbReference type="RuleBase" id="RU003694"/>
    </source>
</evidence>
<dbReference type="Pfam" id="PF00109">
    <property type="entry name" value="ketoacyl-synt"/>
    <property type="match status" value="1"/>
</dbReference>
<dbReference type="RefSeq" id="WP_345197140.1">
    <property type="nucleotide sequence ID" value="NZ_BAABFL010000425.1"/>
</dbReference>
<dbReference type="InterPro" id="IPR016039">
    <property type="entry name" value="Thiolase-like"/>
</dbReference>
<comment type="pathway">
    <text evidence="1">Lipid metabolism; fatty acid biosynthesis.</text>
</comment>
<comment type="caution">
    <text evidence="6">The sequence shown here is derived from an EMBL/GenBank/DDBJ whole genome shotgun (WGS) entry which is preliminary data.</text>
</comment>
<comment type="similarity">
    <text evidence="2 4">Belongs to the thiolase-like superfamily. Beta-ketoacyl-ACP synthases family.</text>
</comment>
<dbReference type="InterPro" id="IPR020841">
    <property type="entry name" value="PKS_Beta-ketoAc_synthase_dom"/>
</dbReference>
<dbReference type="Gene3D" id="3.40.47.10">
    <property type="match status" value="1"/>
</dbReference>
<dbReference type="PANTHER" id="PTHR11712:SF336">
    <property type="entry name" value="3-OXOACYL-[ACYL-CARRIER-PROTEIN] SYNTHASE, MITOCHONDRIAL"/>
    <property type="match status" value="1"/>
</dbReference>
<evidence type="ECO:0000256" key="2">
    <source>
        <dbReference type="ARBA" id="ARBA00008467"/>
    </source>
</evidence>
<dbReference type="SMART" id="SM00825">
    <property type="entry name" value="PKS_KS"/>
    <property type="match status" value="1"/>
</dbReference>
<dbReference type="InterPro" id="IPR047224">
    <property type="entry name" value="FAS_alpha_su_C"/>
</dbReference>
<evidence type="ECO:0000256" key="1">
    <source>
        <dbReference type="ARBA" id="ARBA00005194"/>
    </source>
</evidence>
<sequence>MSRLPVIVAQGGIGPAGRTSGFNAYCRLVFEALGQEQADHTLSSLAALTGADSADQQRLLDDTLIRKLDGTLFDPDHTPLHNLLKVQDGSQLILRRRQLPKDLPSGWLVTELDSDRVQVSFGSEQSLLVPGTQPSPVYAAGQLPTGFHPEKLYQSRNHPRGLAMTVYGASDALMSLGIPFDTLKQQISPDQISVYAGSSMSQLDHNGNGGMLQARLQGKRVTSKQLPLGFAEMPADFINAYVLGSFGSTGTNMGACATFLYNLRQGINDIRAGRARLVIVGNSEAPLTPEVIDGYTNMGALASDKNLRVLDKLGKDDIPDYRRACRPFGENCGFTLAESAQFFVLMDDELAVQTGAPILGAVADVFVNADGHKQSISGPGAGNYITFAKAVSLACSIFGDEVVRNHSFVQAHGSGTPQNRITESHILDEVARTFGITRWPVTAIKSRVGHSLATAAGDQLMSTLGVWQHGLIPGITTIDRIADDVHQERLQVLTDHLAAGRDGLDMAFLNAKGFGGNNATAMVIAPQRVQIMLEKRHGQSAMKAWHQRNESVVETAAAYEQGMCAGTVSPLYRFGENVITDSDISLSREQVELGDVSVSLRMDNPWGDCV</sequence>
<accession>A0ABP8V642</accession>
<evidence type="ECO:0000259" key="5">
    <source>
        <dbReference type="PROSITE" id="PS52004"/>
    </source>
</evidence>
<keyword evidence="3 4" id="KW-0808">Transferase</keyword>
<protein>
    <submittedName>
        <fullName evidence="6">Beta-ketoacyl-ACP synthase FabY</fullName>
    </submittedName>
</protein>
<dbReference type="PANTHER" id="PTHR11712">
    <property type="entry name" value="POLYKETIDE SYNTHASE-RELATED"/>
    <property type="match status" value="1"/>
</dbReference>
<dbReference type="InterPro" id="IPR014031">
    <property type="entry name" value="Ketoacyl_synth_C"/>
</dbReference>
<dbReference type="Proteomes" id="UP001500604">
    <property type="component" value="Unassembled WGS sequence"/>
</dbReference>
<dbReference type="EMBL" id="BAABFL010000425">
    <property type="protein sequence ID" value="GAA4650879.1"/>
    <property type="molecule type" value="Genomic_DNA"/>
</dbReference>
<dbReference type="PROSITE" id="PS52004">
    <property type="entry name" value="KS3_2"/>
    <property type="match status" value="1"/>
</dbReference>
<dbReference type="InterPro" id="IPR000794">
    <property type="entry name" value="Beta-ketoacyl_synthase"/>
</dbReference>
<evidence type="ECO:0000313" key="6">
    <source>
        <dbReference type="EMBL" id="GAA4650879.1"/>
    </source>
</evidence>
<dbReference type="CDD" id="cd00828">
    <property type="entry name" value="elong_cond_enzymes"/>
    <property type="match status" value="1"/>
</dbReference>